<dbReference type="SUPFAM" id="SSF53920">
    <property type="entry name" value="Fe-only hydrogenase"/>
    <property type="match status" value="1"/>
</dbReference>
<evidence type="ECO:0000259" key="3">
    <source>
        <dbReference type="Pfam" id="PF02906"/>
    </source>
</evidence>
<evidence type="ECO:0000256" key="1">
    <source>
        <dbReference type="ARBA" id="ARBA00006596"/>
    </source>
</evidence>
<reference evidence="4" key="1">
    <citation type="submission" date="2022-07" db="EMBL/GenBank/DDBJ databases">
        <title>Phylogenomic reconstructions and comparative analyses of Kickxellomycotina fungi.</title>
        <authorList>
            <person name="Reynolds N.K."/>
            <person name="Stajich J.E."/>
            <person name="Barry K."/>
            <person name="Grigoriev I.V."/>
            <person name="Crous P."/>
            <person name="Smith M.E."/>
        </authorList>
    </citation>
    <scope>NUCLEOTIDE SEQUENCE</scope>
    <source>
        <strain evidence="4">NBRC 100468</strain>
    </source>
</reference>
<gene>
    <name evidence="4" type="primary">NAR1</name>
    <name evidence="4" type="ORF">H4219_004593</name>
</gene>
<keyword evidence="2" id="KW-0408">Iron</keyword>
<keyword evidence="2" id="KW-0479">Metal-binding</keyword>
<sequence>MSFSGGVRLTDLNDFIAPSQECIKPVEVKKTSATKSTVEIGSDGGYYEVTKEGSATKLEEAQVTLNDCLACSGCVTSAETILIAMQSHEELISVLKANVLAKREQRNSDLRTVVVTISPQTRASIARKYNLTTTKAGMRLAKFLKTAGVDFVFDSAFSRDLSLMASAKEFVDLYRNRQVGSLSEQTFPILSSWCPGWICYAEKTHPEILPYISKVKSPQQIMGVLVKTYLAQSLGCSPDKIYHVSVMPCYDKKLEASRSDFYNDMYRTRDVDCVITTGEIERMIVEAGSSVQDLDEQSFDGQFCGQGDLNLARSAGSSAGGYLEYVMSYAASALFGMTIPADSIANPAGSGLKRTLVRNHPDHQEITLSHPQTGEQLLRFATVYGFRHLQNMVRKLKTGRCSYDYVEVAACPGACGNGGGQLRPPETSPKSLKEWANSVENTYKASEPCQTPEENLALAEVLSNWLPQGIDQPWPKKVLFTSYHAVQQATNGLGVKW</sequence>
<accession>A0A9W7ZR51</accession>
<dbReference type="GO" id="GO:0051539">
    <property type="term" value="F:4 iron, 4 sulfur cluster binding"/>
    <property type="evidence" value="ECO:0007669"/>
    <property type="project" value="UniProtKB-KW"/>
</dbReference>
<evidence type="ECO:0000256" key="2">
    <source>
        <dbReference type="ARBA" id="ARBA00022485"/>
    </source>
</evidence>
<dbReference type="InterPro" id="IPR004108">
    <property type="entry name" value="Fe_hydrogenase_lsu_C"/>
</dbReference>
<comment type="caution">
    <text evidence="4">The sequence shown here is derived from an EMBL/GenBank/DDBJ whole genome shotgun (WGS) entry which is preliminary data.</text>
</comment>
<dbReference type="OrthoDB" id="10253113at2759"/>
<dbReference type="PANTHER" id="PTHR11615">
    <property type="entry name" value="NITRATE, FORMATE, IRON DEHYDROGENASE"/>
    <property type="match status" value="1"/>
</dbReference>
<dbReference type="Gene3D" id="3.40.50.1780">
    <property type="match status" value="1"/>
</dbReference>
<proteinExistence type="inferred from homology"/>
<keyword evidence="2" id="KW-0411">Iron-sulfur</keyword>
<keyword evidence="2" id="KW-0004">4Fe-4S</keyword>
<name>A0A9W7ZR51_9FUNG</name>
<organism evidence="4 5">
    <name type="scientific">Mycoemilia scoparia</name>
    <dbReference type="NCBI Taxonomy" id="417184"/>
    <lineage>
        <taxon>Eukaryota</taxon>
        <taxon>Fungi</taxon>
        <taxon>Fungi incertae sedis</taxon>
        <taxon>Zoopagomycota</taxon>
        <taxon>Kickxellomycotina</taxon>
        <taxon>Kickxellomycetes</taxon>
        <taxon>Kickxellales</taxon>
        <taxon>Kickxellaceae</taxon>
        <taxon>Mycoemilia</taxon>
    </lineage>
</organism>
<dbReference type="InterPro" id="IPR009016">
    <property type="entry name" value="Fe_hydrogenase"/>
</dbReference>
<dbReference type="EMBL" id="JANBPU010000175">
    <property type="protein sequence ID" value="KAJ1914883.1"/>
    <property type="molecule type" value="Genomic_DNA"/>
</dbReference>
<protein>
    <submittedName>
        <fullName evidence="4">Cytosolic Fe-S cluster assembly factor nar1</fullName>
    </submittedName>
</protein>
<dbReference type="AlphaFoldDB" id="A0A9W7ZR51"/>
<dbReference type="Pfam" id="PF02906">
    <property type="entry name" value="Fe_hyd_lg_C"/>
    <property type="match status" value="1"/>
</dbReference>
<dbReference type="Gene3D" id="3.40.950.10">
    <property type="entry name" value="Fe-only Hydrogenase (Larger Subunit), Chain L, domain 3"/>
    <property type="match status" value="1"/>
</dbReference>
<dbReference type="Proteomes" id="UP001150538">
    <property type="component" value="Unassembled WGS sequence"/>
</dbReference>
<comment type="similarity">
    <text evidence="1">Belongs to the NARF family.</text>
</comment>
<feature type="domain" description="Iron hydrogenase large subunit C-terminal" evidence="3">
    <location>
        <begin position="112"/>
        <end position="419"/>
    </location>
</feature>
<evidence type="ECO:0000313" key="5">
    <source>
        <dbReference type="Proteomes" id="UP001150538"/>
    </source>
</evidence>
<keyword evidence="5" id="KW-1185">Reference proteome</keyword>
<evidence type="ECO:0000313" key="4">
    <source>
        <dbReference type="EMBL" id="KAJ1914883.1"/>
    </source>
</evidence>
<dbReference type="InterPro" id="IPR050340">
    <property type="entry name" value="Cytosolic_Fe-S_CAF"/>
</dbReference>